<keyword evidence="3" id="KW-1185">Reference proteome</keyword>
<comment type="caution">
    <text evidence="2">The sequence shown here is derived from an EMBL/GenBank/DDBJ whole genome shotgun (WGS) entry which is preliminary data.</text>
</comment>
<dbReference type="Proteomes" id="UP000807716">
    <property type="component" value="Unassembled WGS sequence"/>
</dbReference>
<gene>
    <name evidence="2" type="ORF">DFQ27_002671</name>
</gene>
<organism evidence="2 3">
    <name type="scientific">Actinomortierella ambigua</name>
    <dbReference type="NCBI Taxonomy" id="1343610"/>
    <lineage>
        <taxon>Eukaryota</taxon>
        <taxon>Fungi</taxon>
        <taxon>Fungi incertae sedis</taxon>
        <taxon>Mucoromycota</taxon>
        <taxon>Mortierellomycotina</taxon>
        <taxon>Mortierellomycetes</taxon>
        <taxon>Mortierellales</taxon>
        <taxon>Mortierellaceae</taxon>
        <taxon>Actinomortierella</taxon>
    </lineage>
</organism>
<reference evidence="2" key="1">
    <citation type="journal article" date="2020" name="Fungal Divers.">
        <title>Resolving the Mortierellaceae phylogeny through synthesis of multi-gene phylogenetics and phylogenomics.</title>
        <authorList>
            <person name="Vandepol N."/>
            <person name="Liber J."/>
            <person name="Desiro A."/>
            <person name="Na H."/>
            <person name="Kennedy M."/>
            <person name="Barry K."/>
            <person name="Grigoriev I.V."/>
            <person name="Miller A.N."/>
            <person name="O'Donnell K."/>
            <person name="Stajich J.E."/>
            <person name="Bonito G."/>
        </authorList>
    </citation>
    <scope>NUCLEOTIDE SEQUENCE</scope>
    <source>
        <strain evidence="2">BC1065</strain>
    </source>
</reference>
<feature type="chain" id="PRO_5040118080" evidence="1">
    <location>
        <begin position="20"/>
        <end position="167"/>
    </location>
</feature>
<dbReference type="AlphaFoldDB" id="A0A9P6QAC6"/>
<sequence>MKFTSIITFFALSAAAVSAMPVAEDTPAQLYRRAPCDSDGKAVDAKLVQTYDVFWEIDHLYFASTKTNPELSQVIIRAGNTLDVIFNEIRDELADPVSQRSAGPVLNNARTQFQQDTQQIKTGLERAGLVNAGSRMAPMLKEFVALSTGVEADIKNLVSCWKKAGGP</sequence>
<evidence type="ECO:0000313" key="3">
    <source>
        <dbReference type="Proteomes" id="UP000807716"/>
    </source>
</evidence>
<dbReference type="OrthoDB" id="2478637at2759"/>
<accession>A0A9P6QAC6</accession>
<evidence type="ECO:0000256" key="1">
    <source>
        <dbReference type="SAM" id="SignalP"/>
    </source>
</evidence>
<evidence type="ECO:0000313" key="2">
    <source>
        <dbReference type="EMBL" id="KAG0261994.1"/>
    </source>
</evidence>
<feature type="signal peptide" evidence="1">
    <location>
        <begin position="1"/>
        <end position="19"/>
    </location>
</feature>
<name>A0A9P6QAC6_9FUNG</name>
<proteinExistence type="predicted"/>
<protein>
    <submittedName>
        <fullName evidence="2">Uncharacterized protein</fullName>
    </submittedName>
</protein>
<dbReference type="EMBL" id="JAAAJB010000200">
    <property type="protein sequence ID" value="KAG0261994.1"/>
    <property type="molecule type" value="Genomic_DNA"/>
</dbReference>
<keyword evidence="1" id="KW-0732">Signal</keyword>